<gene>
    <name evidence="1" type="primary">VPS13_2</name>
    <name evidence="1" type="ORF">H4R21_004226</name>
</gene>
<evidence type="ECO:0000313" key="1">
    <source>
        <dbReference type="EMBL" id="KAJ2797679.1"/>
    </source>
</evidence>
<dbReference type="Proteomes" id="UP001140087">
    <property type="component" value="Unassembled WGS sequence"/>
</dbReference>
<comment type="caution">
    <text evidence="1">The sequence shown here is derived from an EMBL/GenBank/DDBJ whole genome shotgun (WGS) entry which is preliminary data.</text>
</comment>
<sequence>LHTLPRSRRRLLAVACAGGGPGAPAWSEPLSIDEVARVHLRVPLPRDAGNGGEMLLRVDVVLEGASLFVVLQREERGWPYRIENRAAEDAVVWQHVDRGEPLRRYAVPAGRDLDYAWDQPTAEAKQLVVSVRGATRRVSLLEIGEQQPLAYAANAAVGIEVAADGARQVLRLAPVAARGLRASDDRLDALDAAPERTSLVVRLALEGGIGVSLISRHVREILFATLSDVEVRWTDAATSQTLRVAVRWLQVDNQLYGALFPIVVYPTLLGAGAGAAGVSGAQSPPALQAVVVRAKDRPYGVEYFRYASVLAQELSVELDEDFLYALLDFVALDVPGDAAGGSARADDEGAAAMLSSAVPDAVLPAEGAQLYFELLHVQPFKINISFMRTQRLDVGGGGNGSEQPGAAASAQVSYDPQRGLSAGATEQTGAGVASTPGIVAYAMNVLTMAIGNVNEAPVSLNALVMQNVRVSWPVLLDRMQKHYSQELLNQVYKVVGSANLLGNPVGLFSSISSGVADFFYEPYQGFVMSDRPQDFGVGLARGTASLFKKTVFGMTDSFSKFADSMSKGLSAATLDPRFQSERSISRVRNRPKHAVYGVARGAESLARSVGSGLAGVVMRPLEGAEQEGVGGFLKGVGKGLVGVVTKPVVGMFDLASNVTEGIRNTTTVFERDLDRQRLPRFVGRDAIVTAYSPRDALGQAWMQELNKGAYAADAYLAHLELPGSDMVVLLTYQRLVMFRRAKPDAAGMAVGAAGSSTETGSAGAGAVGVSAANASRAQIEWEQEIKSLHSIQLEATGISLKLPAATPDGYAPPGPFIPIADPQSRRWFYARIREAVKVLVDQRKELG</sequence>
<organism evidence="1 2">
    <name type="scientific">Coemansia helicoidea</name>
    <dbReference type="NCBI Taxonomy" id="1286919"/>
    <lineage>
        <taxon>Eukaryota</taxon>
        <taxon>Fungi</taxon>
        <taxon>Fungi incertae sedis</taxon>
        <taxon>Zoopagomycota</taxon>
        <taxon>Kickxellomycotina</taxon>
        <taxon>Kickxellomycetes</taxon>
        <taxon>Kickxellales</taxon>
        <taxon>Kickxellaceae</taxon>
        <taxon>Coemansia</taxon>
    </lineage>
</organism>
<accession>A0ACC1KYT4</accession>
<feature type="non-terminal residue" evidence="1">
    <location>
        <position position="1"/>
    </location>
</feature>
<protein>
    <submittedName>
        <fullName evidence="1">Vacuolar protein sorting-associated protein 13</fullName>
    </submittedName>
</protein>
<keyword evidence="2" id="KW-1185">Reference proteome</keyword>
<name>A0ACC1KYT4_9FUNG</name>
<dbReference type="EMBL" id="JANBUN010001541">
    <property type="protein sequence ID" value="KAJ2797679.1"/>
    <property type="molecule type" value="Genomic_DNA"/>
</dbReference>
<evidence type="ECO:0000313" key="2">
    <source>
        <dbReference type="Proteomes" id="UP001140087"/>
    </source>
</evidence>
<proteinExistence type="predicted"/>
<reference evidence="1" key="1">
    <citation type="submission" date="2022-07" db="EMBL/GenBank/DDBJ databases">
        <title>Phylogenomic reconstructions and comparative analyses of Kickxellomycotina fungi.</title>
        <authorList>
            <person name="Reynolds N.K."/>
            <person name="Stajich J.E."/>
            <person name="Barry K."/>
            <person name="Grigoriev I.V."/>
            <person name="Crous P."/>
            <person name="Smith M.E."/>
        </authorList>
    </citation>
    <scope>NUCLEOTIDE SEQUENCE</scope>
    <source>
        <strain evidence="1">BCRC 34780</strain>
    </source>
</reference>